<dbReference type="Proteomes" id="UP000265955">
    <property type="component" value="Unassembled WGS sequence"/>
</dbReference>
<comment type="caution">
    <text evidence="1">The sequence shown here is derived from an EMBL/GenBank/DDBJ whole genome shotgun (WGS) entry which is preliminary data.</text>
</comment>
<dbReference type="RefSeq" id="WP_119772045.1">
    <property type="nucleotide sequence ID" value="NZ_QYUO01000003.1"/>
</dbReference>
<reference evidence="2" key="1">
    <citation type="submission" date="2018-09" db="EMBL/GenBank/DDBJ databases">
        <authorList>
            <person name="Zhu H."/>
        </authorList>
    </citation>
    <scope>NUCLEOTIDE SEQUENCE [LARGE SCALE GENOMIC DNA]</scope>
    <source>
        <strain evidence="2">K1R23-30</strain>
    </source>
</reference>
<proteinExistence type="predicted"/>
<dbReference type="AlphaFoldDB" id="A0A3A3FYJ7"/>
<protein>
    <submittedName>
        <fullName evidence="1">Uncharacterized protein</fullName>
    </submittedName>
</protein>
<organism evidence="1 2">
    <name type="scientific">Noviherbaspirillum saxi</name>
    <dbReference type="NCBI Taxonomy" id="2320863"/>
    <lineage>
        <taxon>Bacteria</taxon>
        <taxon>Pseudomonadati</taxon>
        <taxon>Pseudomonadota</taxon>
        <taxon>Betaproteobacteria</taxon>
        <taxon>Burkholderiales</taxon>
        <taxon>Oxalobacteraceae</taxon>
        <taxon>Noviherbaspirillum</taxon>
    </lineage>
</organism>
<dbReference type="EMBL" id="QYUO01000003">
    <property type="protein sequence ID" value="RJF92159.1"/>
    <property type="molecule type" value="Genomic_DNA"/>
</dbReference>
<evidence type="ECO:0000313" key="2">
    <source>
        <dbReference type="Proteomes" id="UP000265955"/>
    </source>
</evidence>
<accession>A0A3A3FYJ7</accession>
<sequence length="222" mass="24083">MQINDLPDIVTGAAVHPGVGTLRNWYSPWRYIHSSWLGGDGALGAALQRSDVLQRRLAYPAWCERFALARHPESIDGSVWWMLAFADDAVFQRADRLVGLAMLFAQHRSKSLGLGRDARACGASGDDVRWALSRACLIPGAVFEPDDLCGEEKTGFYGLASVKLALADSNPALFRRIALRYATEQVNSPSRTALVATGSNAHRAARILARLWGAALQHAGDG</sequence>
<name>A0A3A3FYJ7_9BURK</name>
<keyword evidence="2" id="KW-1185">Reference proteome</keyword>
<gene>
    <name evidence="1" type="ORF">D3871_26315</name>
</gene>
<evidence type="ECO:0000313" key="1">
    <source>
        <dbReference type="EMBL" id="RJF92159.1"/>
    </source>
</evidence>